<dbReference type="EMBL" id="JAGHKO010000004">
    <property type="protein sequence ID" value="MBO9202188.1"/>
    <property type="molecule type" value="Genomic_DNA"/>
</dbReference>
<feature type="transmembrane region" description="Helical" evidence="1">
    <location>
        <begin position="88"/>
        <end position="107"/>
    </location>
</feature>
<dbReference type="RefSeq" id="WP_209140238.1">
    <property type="nucleotide sequence ID" value="NZ_JAGHKO010000004.1"/>
</dbReference>
<dbReference type="Proteomes" id="UP000677244">
    <property type="component" value="Unassembled WGS sequence"/>
</dbReference>
<reference evidence="2 3" key="1">
    <citation type="submission" date="2021-03" db="EMBL/GenBank/DDBJ databases">
        <title>Assistant Professor.</title>
        <authorList>
            <person name="Huq M.A."/>
        </authorList>
    </citation>
    <scope>NUCLEOTIDE SEQUENCE [LARGE SCALE GENOMIC DNA]</scope>
    <source>
        <strain evidence="2 3">MAH-29</strain>
    </source>
</reference>
<evidence type="ECO:0000256" key="1">
    <source>
        <dbReference type="SAM" id="Phobius"/>
    </source>
</evidence>
<evidence type="ECO:0000313" key="3">
    <source>
        <dbReference type="Proteomes" id="UP000677244"/>
    </source>
</evidence>
<keyword evidence="1" id="KW-1133">Transmembrane helix</keyword>
<comment type="caution">
    <text evidence="2">The sequence shown here is derived from an EMBL/GenBank/DDBJ whole genome shotgun (WGS) entry which is preliminary data.</text>
</comment>
<accession>A0ABS3YWE1</accession>
<keyword evidence="3" id="KW-1185">Reference proteome</keyword>
<organism evidence="2 3">
    <name type="scientific">Niastella soli</name>
    <dbReference type="NCBI Taxonomy" id="2821487"/>
    <lineage>
        <taxon>Bacteria</taxon>
        <taxon>Pseudomonadati</taxon>
        <taxon>Bacteroidota</taxon>
        <taxon>Chitinophagia</taxon>
        <taxon>Chitinophagales</taxon>
        <taxon>Chitinophagaceae</taxon>
        <taxon>Niastella</taxon>
    </lineage>
</organism>
<keyword evidence="1" id="KW-0812">Transmembrane</keyword>
<feature type="transmembrane region" description="Helical" evidence="1">
    <location>
        <begin position="6"/>
        <end position="26"/>
    </location>
</feature>
<proteinExistence type="predicted"/>
<evidence type="ECO:0008006" key="4">
    <source>
        <dbReference type="Google" id="ProtNLM"/>
    </source>
</evidence>
<keyword evidence="1" id="KW-0472">Membrane</keyword>
<gene>
    <name evidence="2" type="ORF">J7I42_18020</name>
</gene>
<sequence length="109" mass="12081">MILFNIILILHFVAFLWYTALLVMLYPKPVKQLPKTGLLLGISILVSGLLLVALKYPVINYYKVVPKLVIFGVISTLNGLYSRKTLPVKVYLVIVGLTVLASLIAVVKV</sequence>
<feature type="transmembrane region" description="Helical" evidence="1">
    <location>
        <begin position="38"/>
        <end position="58"/>
    </location>
</feature>
<evidence type="ECO:0000313" key="2">
    <source>
        <dbReference type="EMBL" id="MBO9202188.1"/>
    </source>
</evidence>
<protein>
    <recommendedName>
        <fullName evidence="4">Integral membrane protein</fullName>
    </recommendedName>
</protein>
<name>A0ABS3YWE1_9BACT</name>